<dbReference type="Proteomes" id="UP001596043">
    <property type="component" value="Unassembled WGS sequence"/>
</dbReference>
<evidence type="ECO:0000313" key="2">
    <source>
        <dbReference type="Proteomes" id="UP001596043"/>
    </source>
</evidence>
<protein>
    <recommendedName>
        <fullName evidence="3">Outer membrane protein beta-barrel domain-containing protein</fullName>
    </recommendedName>
</protein>
<evidence type="ECO:0000313" key="1">
    <source>
        <dbReference type="EMBL" id="MFC4633814.1"/>
    </source>
</evidence>
<accession>A0ABV9HX00</accession>
<reference evidence="2" key="1">
    <citation type="journal article" date="2019" name="Int. J. Syst. Evol. Microbiol.">
        <title>The Global Catalogue of Microorganisms (GCM) 10K type strain sequencing project: providing services to taxonomists for standard genome sequencing and annotation.</title>
        <authorList>
            <consortium name="The Broad Institute Genomics Platform"/>
            <consortium name="The Broad Institute Genome Sequencing Center for Infectious Disease"/>
            <person name="Wu L."/>
            <person name="Ma J."/>
        </authorList>
    </citation>
    <scope>NUCLEOTIDE SEQUENCE [LARGE SCALE GENOMIC DNA]</scope>
    <source>
        <strain evidence="2">YJ-61-S</strain>
    </source>
</reference>
<keyword evidence="2" id="KW-1185">Reference proteome</keyword>
<gene>
    <name evidence="1" type="ORF">ACFO3O_07840</name>
</gene>
<comment type="caution">
    <text evidence="1">The sequence shown here is derived from an EMBL/GenBank/DDBJ whole genome shotgun (WGS) entry which is preliminary data.</text>
</comment>
<evidence type="ECO:0008006" key="3">
    <source>
        <dbReference type="Google" id="ProtNLM"/>
    </source>
</evidence>
<dbReference type="EMBL" id="JBHSFV010000003">
    <property type="protein sequence ID" value="MFC4633814.1"/>
    <property type="molecule type" value="Genomic_DNA"/>
</dbReference>
<name>A0ABV9HX00_9FLAO</name>
<dbReference type="RefSeq" id="WP_379978039.1">
    <property type="nucleotide sequence ID" value="NZ_JBHSFV010000003.1"/>
</dbReference>
<organism evidence="1 2">
    <name type="scientific">Dokdonia ponticola</name>
    <dbReference type="NCBI Taxonomy" id="2041041"/>
    <lineage>
        <taxon>Bacteria</taxon>
        <taxon>Pseudomonadati</taxon>
        <taxon>Bacteroidota</taxon>
        <taxon>Flavobacteriia</taxon>
        <taxon>Flavobacteriales</taxon>
        <taxon>Flavobacteriaceae</taxon>
        <taxon>Dokdonia</taxon>
    </lineage>
</organism>
<sequence length="202" mass="23220">MNFKIFIGLFLCTQLGWAQEKAKDTTAIKIIETFFEIAYTQPLFYGDNFINKGYDVNSTLDFGVTTDFYYKTTLHFDLNVTSADVVRPELIGNIRSANLTRVSFGMGYPLDIVDKLSFLPSLHVGYIKIGQKVEDGKFRDDGVFLQIEAALNYRLFEFFDISLGLKNHYDFIRIEAPSQVQSFFDNAQSVYPYLGVRFRVDK</sequence>
<proteinExistence type="predicted"/>
<dbReference type="Gene3D" id="2.40.160.20">
    <property type="match status" value="1"/>
</dbReference>